<dbReference type="SUPFAM" id="SSF51735">
    <property type="entry name" value="NAD(P)-binding Rossmann-fold domains"/>
    <property type="match status" value="1"/>
</dbReference>
<accession>A0A0E4AX59</accession>
<dbReference type="Pfam" id="PF01370">
    <property type="entry name" value="Epimerase"/>
    <property type="match status" value="1"/>
</dbReference>
<evidence type="ECO:0000256" key="1">
    <source>
        <dbReference type="ARBA" id="ARBA00023002"/>
    </source>
</evidence>
<dbReference type="BRENDA" id="1.1.1.283">
    <property type="organism ID" value="1120"/>
</dbReference>
<dbReference type="Gene3D" id="3.40.50.720">
    <property type="entry name" value="NAD(P)-binding Rossmann-like Domain"/>
    <property type="match status" value="1"/>
</dbReference>
<proteinExistence type="evidence at transcript level"/>
<dbReference type="AlphaFoldDB" id="A0A0E4AX59"/>
<evidence type="ECO:0000256" key="2">
    <source>
        <dbReference type="ARBA" id="ARBA00023445"/>
    </source>
</evidence>
<sequence>MSYTVITGANGFIAQHIIKILLSNGHKVIGTVRTQEKADTIANLFDNENLILEIVPDLNAVEAFDPLFKKYNTQIKYVLHTASPVDSTLTDLQNDFINTAITGTLSVFNAIKKYAADSVESVVYTSSSVAGANFKTFLDPTAVINEESWNPDDREDVVDILSAYSVSKKLAEKAAWNFKEENKDVIKFRLSTVNPFFVTGPQAFDETAKGKLNTTASYFEQILASKPDGNLAPFIGSPAVDVRDLAKAHYLALTEPRFDGQRIFLDGENYTTQQWYDVIHEKFPELNGKIAKGQPGTNKFQEGSMAKMDFSKSKKLLGFDQIPLKQTITDGMRQLLRVRGIPQN</sequence>
<dbReference type="EMBL" id="LC035078">
    <property type="protein sequence ID" value="BAR13102.1"/>
    <property type="molecule type" value="mRNA"/>
</dbReference>
<dbReference type="InterPro" id="IPR036291">
    <property type="entry name" value="NAD(P)-bd_dom_sf"/>
</dbReference>
<keyword evidence="1" id="KW-0560">Oxidoreductase</keyword>
<dbReference type="PANTHER" id="PTHR10366">
    <property type="entry name" value="NAD DEPENDENT EPIMERASE/DEHYDRATASE"/>
    <property type="match status" value="1"/>
</dbReference>
<dbReference type="BRENDA" id="1.1.1.184">
    <property type="organism ID" value="1120"/>
</dbReference>
<comment type="similarity">
    <text evidence="2">Belongs to the NAD(P)-dependent epimerase/dehydratase family. Dihydroflavonol-4-reductase subfamily.</text>
</comment>
<reference evidence="4" key="1">
    <citation type="journal article" date="2014" name="Genome Announc.">
        <title>Draft Genome Sequence of Kluyveromyces marxianus Strain DMB1, Isolated from Sugarcane Bagasse Hydrolysate.</title>
        <authorList>
            <person name="Suzuki T."/>
            <person name="Hoshino T."/>
            <person name="Matsushika A."/>
        </authorList>
    </citation>
    <scope>NUCLEOTIDE SEQUENCE</scope>
    <source>
        <strain evidence="4">DMB1</strain>
    </source>
</reference>
<dbReference type="VEuPathDB" id="FungiDB:KLMA_40628"/>
<dbReference type="PANTHER" id="PTHR10366:SF564">
    <property type="entry name" value="STEROL-4-ALPHA-CARBOXYLATE 3-DEHYDROGENASE, DECARBOXYLATING"/>
    <property type="match status" value="1"/>
</dbReference>
<dbReference type="GO" id="GO:0016616">
    <property type="term" value="F:oxidoreductase activity, acting on the CH-OH group of donors, NAD or NADP as acceptor"/>
    <property type="evidence" value="ECO:0007669"/>
    <property type="project" value="TreeGrafter"/>
</dbReference>
<feature type="domain" description="NAD-dependent epimerase/dehydratase" evidence="3">
    <location>
        <begin position="5"/>
        <end position="259"/>
    </location>
</feature>
<evidence type="ECO:0000313" key="4">
    <source>
        <dbReference type="EMBL" id="BAR13102.1"/>
    </source>
</evidence>
<reference evidence="4" key="2">
    <citation type="submission" date="2015-03" db="EMBL/GenBank/DDBJ databases">
        <authorList>
            <person name="Akita H."/>
            <person name="Hoshino T."/>
        </authorList>
    </citation>
    <scope>NUCLEOTIDE SEQUENCE</scope>
    <source>
        <strain evidence="4">DMB1</strain>
    </source>
</reference>
<dbReference type="InterPro" id="IPR050425">
    <property type="entry name" value="NAD(P)_dehydrat-like"/>
</dbReference>
<dbReference type="InterPro" id="IPR001509">
    <property type="entry name" value="Epimerase_deHydtase"/>
</dbReference>
<evidence type="ECO:0000259" key="3">
    <source>
        <dbReference type="Pfam" id="PF01370"/>
    </source>
</evidence>
<name>A0A0E4AX59_KLUMA</name>
<organism evidence="4">
    <name type="scientific">Kluyveromyces marxianus</name>
    <name type="common">Yeast</name>
    <name type="synonym">Candida kefyr</name>
    <dbReference type="NCBI Taxonomy" id="4911"/>
    <lineage>
        <taxon>Eukaryota</taxon>
        <taxon>Fungi</taxon>
        <taxon>Dikarya</taxon>
        <taxon>Ascomycota</taxon>
        <taxon>Saccharomycotina</taxon>
        <taxon>Saccharomycetes</taxon>
        <taxon>Saccharomycetales</taxon>
        <taxon>Saccharomycetaceae</taxon>
        <taxon>Kluyveromyces</taxon>
    </lineage>
</organism>
<protein>
    <submittedName>
        <fullName evidence="4">Uncharacterized oxidoreductase</fullName>
    </submittedName>
</protein>